<organism evidence="4">
    <name type="scientific">Oceaniferula spumae</name>
    <dbReference type="NCBI Taxonomy" id="2979115"/>
    <lineage>
        <taxon>Bacteria</taxon>
        <taxon>Pseudomonadati</taxon>
        <taxon>Verrucomicrobiota</taxon>
        <taxon>Verrucomicrobiia</taxon>
        <taxon>Verrucomicrobiales</taxon>
        <taxon>Verrucomicrobiaceae</taxon>
        <taxon>Oceaniferula</taxon>
    </lineage>
</organism>
<gene>
    <name evidence="4" type="ORF">NT6N_25820</name>
</gene>
<dbReference type="SUPFAM" id="SSF50965">
    <property type="entry name" value="Galactose oxidase, central domain"/>
    <property type="match status" value="2"/>
</dbReference>
<dbReference type="InterPro" id="IPR013783">
    <property type="entry name" value="Ig-like_fold"/>
</dbReference>
<dbReference type="PANTHER" id="PTHR36220">
    <property type="entry name" value="UNNAMED PRODUCT"/>
    <property type="match status" value="1"/>
</dbReference>
<dbReference type="NCBIfam" id="NF033679">
    <property type="entry name" value="DNRLRE_dom"/>
    <property type="match status" value="1"/>
</dbReference>
<evidence type="ECO:0008006" key="5">
    <source>
        <dbReference type="Google" id="ProtNLM"/>
    </source>
</evidence>
<keyword evidence="3" id="KW-1133">Transmembrane helix</keyword>
<keyword evidence="3" id="KW-0472">Membrane</keyword>
<dbReference type="InterPro" id="IPR035986">
    <property type="entry name" value="PKD_dom_sf"/>
</dbReference>
<reference evidence="4" key="1">
    <citation type="submission" date="2024-07" db="EMBL/GenBank/DDBJ databases">
        <title>Complete genome sequence of Verrucomicrobiaceae bacterium NT6N.</title>
        <authorList>
            <person name="Huang C."/>
            <person name="Takami H."/>
            <person name="Hamasaki K."/>
        </authorList>
    </citation>
    <scope>NUCLEOTIDE SEQUENCE</scope>
    <source>
        <strain evidence="4">NT6N</strain>
    </source>
</reference>
<evidence type="ECO:0000256" key="2">
    <source>
        <dbReference type="SAM" id="MobiDB-lite"/>
    </source>
</evidence>
<dbReference type="Pfam" id="PF14312">
    <property type="entry name" value="FG-GAP_2"/>
    <property type="match status" value="5"/>
</dbReference>
<accession>A0AAT9FNJ8</accession>
<sequence length="1592" mass="170118">MKTQPNPVSSARKQTIKSSQSRWKVWYGLVVFASVLSIAAFIWQPMASSSGDTRTSVREINSVDQSSVRSFKREASRSSGGREAATPRSRETKPSRPAMAAAKGFPTVQEALAAARHAVRPVPDDESVPEASRGAKYFAYNPAQKMVARFYDQSVSVSSSKLGSDWSLELNRAGVRPIASSSERRVEYSHADGVIEWYENNDDGLQHGFDVPSRPAGSEPGKLRMRMETKGLTTVADPANADGLCFTDRKGRALAAYRGLKAWDARGRELTANMYPVATGFEIAVDDSEAVYPVQIDPYFLNLEQIMISEMGGTGYANDRFGSAVAIDGDTAVVTAQNALFGPDGRGRAYVFVRQDSLWSLQAELWADDGNTSDEFGNAVALDGDTLAVGSKEWDDYPYYSDRGCVYVYKRSAGKWTLETQLTSPTSGGSEFGYALDIDGDELLIGSNSTKAYLFSKATGSWQFANEIVASTGSGAYGFGTAVALDGDVILIGAPREFYGGFAQVGVAYAFKRDGSSWVESQRIFSPYSATESRFASQVALDGDTAIIGSPDAVTDTRNGQFDIYRMDGAGMFVAETINHNGVHYPLTGGDVAISGDRVVIGCWVWSSSAQAVLYERTGNVWSWKQTFDHGSSVAMDGTNLLIGAYSDRGDGDSGTTYGSAHIYELDQSVWIPQQRLTMGNSRSDANLGNSVELQNNTLAVGAADEPSATGNSVGAVYVMVKVAGSWQLQARLVADSPERFPYFGGKLALDGDTLAVAATTDCHVASDGTITPNVGSVTVFTRSGTQWSIQQKMYSDDLTQLEGFGHGLAIQGDQLLIGAPNHFTGTGSGDPYRGCVYWFQRSGSSWTQQSKFLSGNSRSHQRFGNAISIDGNTALIAAYRLETQYTYSGRVCVFTFNGSDWNRQALISPPSPKAFIGFGTSVSISGNTALIGAPGVDEDGVLDFNGNKGTGQAYVYTRSGTQWSLQATFDPVDGHQYSYFGNSLKVDGDNAVISQKGGVDLYTRSGTTWTRQGTYQSAANPSDTNFASAVAMDGDAVAVGSPKMDRVREDIHRTYSHLGSVEIYNITNTHPSLIITSPSRVSVSLPDTSVALQLTAAIDSHGSAATPVIAWSKVNGPGTVSFTAASSASTHATFSMLGNYVLQCSVSVGGFTTTRTRTVKVGEHSVMTFREGVNAYVHGAATLMSENTSTNLGASPELHVGKTDGRIRRSVLSFDLKALPANAVVHGVALQTTTSNTPGSGTVSDVELWSIPHSFTEGFGNGSMGYTSGATWNRKSDLADNELWFGESHEGGTLLSSVDGYNAQTQTSTDKIFASTANFVTEAQSAVIAGRLNLVLRSPVSEADMGEHLTIFHSDDAISPNVRPMLSISYSLFPAPVIADGALATPATIPCSLLGLIKGGNAAQWSQLSGPGTATFSDATGISPMVTFDQEGSYVLTVVVSNEFATVSRSVSVEVSAAPPNPGIFADWIDITWPDENDLAVTGMHSDPDKDGLSNLLEWALHLDATKADAPTPVLNQEEGVLTYRYTRRILAEGEGSFQVQWSGTLNDDWDPAQITEETITPLSATSESVLVTMPAGTNGQRFVRVKFVKN</sequence>
<feature type="transmembrane region" description="Helical" evidence="3">
    <location>
        <begin position="25"/>
        <end position="43"/>
    </location>
</feature>
<evidence type="ECO:0000256" key="3">
    <source>
        <dbReference type="SAM" id="Phobius"/>
    </source>
</evidence>
<dbReference type="EMBL" id="AP026866">
    <property type="protein sequence ID" value="BDS07542.1"/>
    <property type="molecule type" value="Genomic_DNA"/>
</dbReference>
<dbReference type="InterPro" id="IPR013517">
    <property type="entry name" value="FG-GAP"/>
</dbReference>
<dbReference type="Gene3D" id="2.130.10.130">
    <property type="entry name" value="Integrin alpha, N-terminal"/>
    <property type="match status" value="3"/>
</dbReference>
<dbReference type="Gene3D" id="2.60.40.10">
    <property type="entry name" value="Immunoglobulins"/>
    <property type="match status" value="2"/>
</dbReference>
<dbReference type="InterPro" id="IPR028994">
    <property type="entry name" value="Integrin_alpha_N"/>
</dbReference>
<proteinExistence type="predicted"/>
<evidence type="ECO:0000256" key="1">
    <source>
        <dbReference type="ARBA" id="ARBA00022729"/>
    </source>
</evidence>
<dbReference type="KEGG" id="osu:NT6N_25820"/>
<dbReference type="SUPFAM" id="SSF49299">
    <property type="entry name" value="PKD domain"/>
    <property type="match status" value="1"/>
</dbReference>
<name>A0AAT9FNJ8_9BACT</name>
<feature type="region of interest" description="Disordered" evidence="2">
    <location>
        <begin position="48"/>
        <end position="100"/>
    </location>
</feature>
<feature type="compositionally biased region" description="Polar residues" evidence="2">
    <location>
        <begin position="48"/>
        <end position="69"/>
    </location>
</feature>
<protein>
    <recommendedName>
        <fullName evidence="5">Ig-like domain-containing protein</fullName>
    </recommendedName>
</protein>
<evidence type="ECO:0000313" key="4">
    <source>
        <dbReference type="EMBL" id="BDS07542.1"/>
    </source>
</evidence>
<dbReference type="PANTHER" id="PTHR36220:SF1">
    <property type="entry name" value="GAMMA TUBULIN COMPLEX COMPONENT C-TERMINAL DOMAIN-CONTAINING PROTEIN"/>
    <property type="match status" value="1"/>
</dbReference>
<dbReference type="InterPro" id="IPR011043">
    <property type="entry name" value="Gal_Oxase/kelch_b-propeller"/>
</dbReference>
<keyword evidence="3" id="KW-0812">Transmembrane</keyword>
<keyword evidence="1" id="KW-0732">Signal</keyword>